<dbReference type="EMBL" id="HBEP01032288">
    <property type="protein sequence ID" value="CAD8505816.1"/>
    <property type="molecule type" value="Transcribed_RNA"/>
</dbReference>
<protein>
    <recommendedName>
        <fullName evidence="1">COMM domain-containing protein</fullName>
    </recommendedName>
</protein>
<feature type="domain" description="COMM" evidence="1">
    <location>
        <begin position="124"/>
        <end position="196"/>
    </location>
</feature>
<dbReference type="InterPro" id="IPR037354">
    <property type="entry name" value="Commd2"/>
</dbReference>
<gene>
    <name evidence="2" type="ORF">PANT1444_LOCUS18232</name>
</gene>
<proteinExistence type="predicted"/>
<dbReference type="AlphaFoldDB" id="A0A7S0ND34"/>
<evidence type="ECO:0000259" key="1">
    <source>
        <dbReference type="PROSITE" id="PS51269"/>
    </source>
</evidence>
<dbReference type="PROSITE" id="PS51269">
    <property type="entry name" value="COMM"/>
    <property type="match status" value="1"/>
</dbReference>
<organism evidence="2">
    <name type="scientific">Phaeocystis antarctica</name>
    <dbReference type="NCBI Taxonomy" id="33657"/>
    <lineage>
        <taxon>Eukaryota</taxon>
        <taxon>Haptista</taxon>
        <taxon>Haptophyta</taxon>
        <taxon>Prymnesiophyceae</taxon>
        <taxon>Phaeocystales</taxon>
        <taxon>Phaeocystaceae</taxon>
        <taxon>Phaeocystis</taxon>
    </lineage>
</organism>
<name>A0A7S0ND34_9EUKA</name>
<accession>A0A7S0ND34</accession>
<evidence type="ECO:0000313" key="2">
    <source>
        <dbReference type="EMBL" id="CAD8505816.1"/>
    </source>
</evidence>
<dbReference type="Pfam" id="PF07258">
    <property type="entry name" value="COMM_domain"/>
    <property type="match status" value="1"/>
</dbReference>
<dbReference type="PANTHER" id="PTHR15857:SF0">
    <property type="entry name" value="COMM DOMAIN-CONTAINING PROTEIN 2"/>
    <property type="match status" value="1"/>
</dbReference>
<sequence>MPVAAAPPSTALNEHLQFLSSLPAEYIAEFCKAALALLQQKAQGKMFSNAAKQLGIEREAVEQGVQALCYVLLRAASTRTPAEQVLDGIELQLQPDALAALQSFYTEAVADLAQVSSRGPDLPAYHSLEWRLQVQVAGRHVVAGDLQPSYLLRLHTEDPRGFGAPRAEHLLQADFANLRHLATELDAALREETSTHSRRIARRVATLRDA</sequence>
<reference evidence="2" key="1">
    <citation type="submission" date="2021-01" db="EMBL/GenBank/DDBJ databases">
        <authorList>
            <person name="Corre E."/>
            <person name="Pelletier E."/>
            <person name="Niang G."/>
            <person name="Scheremetjew M."/>
            <person name="Finn R."/>
            <person name="Kale V."/>
            <person name="Holt S."/>
            <person name="Cochrane G."/>
            <person name="Meng A."/>
            <person name="Brown T."/>
            <person name="Cohen L."/>
        </authorList>
    </citation>
    <scope>NUCLEOTIDE SEQUENCE</scope>
    <source>
        <strain evidence="2">CCMP1374</strain>
    </source>
</reference>
<dbReference type="PANTHER" id="PTHR15857">
    <property type="entry name" value="COMM DOMAIN CONTAINING PROTEIN 2"/>
    <property type="match status" value="1"/>
</dbReference>
<dbReference type="InterPro" id="IPR017920">
    <property type="entry name" value="COMM"/>
</dbReference>